<evidence type="ECO:0000256" key="4">
    <source>
        <dbReference type="ARBA" id="ARBA00022840"/>
    </source>
</evidence>
<dbReference type="Pfam" id="PF01926">
    <property type="entry name" value="MMR_HSR1"/>
    <property type="match status" value="1"/>
</dbReference>
<keyword evidence="3" id="KW-0547">Nucleotide-binding</keyword>
<dbReference type="GO" id="GO:0005525">
    <property type="term" value="F:GTP binding"/>
    <property type="evidence" value="ECO:0007669"/>
    <property type="project" value="InterPro"/>
</dbReference>
<dbReference type="PROSITE" id="PS51710">
    <property type="entry name" value="G_OBG"/>
    <property type="match status" value="1"/>
</dbReference>
<dbReference type="PANTHER" id="PTHR23305">
    <property type="entry name" value="OBG GTPASE FAMILY"/>
    <property type="match status" value="1"/>
</dbReference>
<dbReference type="InterPro" id="IPR012675">
    <property type="entry name" value="Beta-grasp_dom_sf"/>
</dbReference>
<sequence length="374" mass="41479">MLRRSVARWKRRAAGIVGLPNVGKSTLFNALTCSQIAKTGNFPFCTIDANTSKVPVVDARLRHLAKFTGAEKIVDVEVDLTDVAGLIAGASKGAGLGNKFLSDIRTCAVLLHTVRCFESPKEGFDAPHPLEAIHTILSELVLSDLELVEKRMRKVQKTAKAQSTEYSFLRCLQQWLGEGKPAADMPAETRLTVAEKELLHSYDLLSNKPMMFVLNVDERGVRDGNAFSREVEAAFGVERTCCVSAAIEEQTAQLVSREEQQLFLEEYGIDVPRGEVLMKQVYALLKLQSFFTVGPKMAHAWAVAQGSTARQAAGEIHSDFEKNFVRAKVMAWDAFAGKPNLESAEMQMRVVNDKYVMQDGELFIVEHDTQRGKR</sequence>
<dbReference type="PIRSF" id="PIRSF006641">
    <property type="entry name" value="CHP00092"/>
    <property type="match status" value="1"/>
</dbReference>
<dbReference type="InterPro" id="IPR023192">
    <property type="entry name" value="TGS-like_dom_sf"/>
</dbReference>
<dbReference type="PANTHER" id="PTHR23305:SF18">
    <property type="entry name" value="OBG-TYPE G DOMAIN-CONTAINING PROTEIN"/>
    <property type="match status" value="1"/>
</dbReference>
<dbReference type="RefSeq" id="XP_067691958.1">
    <property type="nucleotide sequence ID" value="XM_067835392.1"/>
</dbReference>
<dbReference type="EMBL" id="JAFHKP010000027">
    <property type="protein sequence ID" value="KAG5475947.1"/>
    <property type="molecule type" value="Genomic_DNA"/>
</dbReference>
<proteinExistence type="predicted"/>
<comment type="cofactor">
    <cofactor evidence="1">
        <name>Mg(2+)</name>
        <dbReference type="ChEBI" id="CHEBI:18420"/>
    </cofactor>
</comment>
<keyword evidence="8" id="KW-1185">Reference proteome</keyword>
<name>A0A836G673_LEIEN</name>
<protein>
    <recommendedName>
        <fullName evidence="6">OBG-type G domain-containing protein</fullName>
    </recommendedName>
</protein>
<dbReference type="FunFam" id="3.10.20.30:FF:000029">
    <property type="entry name" value="Obg-like ATPase 1"/>
    <property type="match status" value="1"/>
</dbReference>
<evidence type="ECO:0000256" key="3">
    <source>
        <dbReference type="ARBA" id="ARBA00022741"/>
    </source>
</evidence>
<evidence type="ECO:0000313" key="7">
    <source>
        <dbReference type="EMBL" id="KAG5475947.1"/>
    </source>
</evidence>
<evidence type="ECO:0000259" key="6">
    <source>
        <dbReference type="PROSITE" id="PS51710"/>
    </source>
</evidence>
<dbReference type="GeneID" id="94170902"/>
<dbReference type="KEGG" id="lenr:94170902"/>
<evidence type="ECO:0000256" key="1">
    <source>
        <dbReference type="ARBA" id="ARBA00001946"/>
    </source>
</evidence>
<accession>A0A836G673</accession>
<dbReference type="Gene3D" id="3.10.20.30">
    <property type="match status" value="1"/>
</dbReference>
<dbReference type="InterPro" id="IPR006073">
    <property type="entry name" value="GTP-bd"/>
</dbReference>
<evidence type="ECO:0000256" key="2">
    <source>
        <dbReference type="ARBA" id="ARBA00022723"/>
    </source>
</evidence>
<dbReference type="InterPro" id="IPR013029">
    <property type="entry name" value="YchF_C"/>
</dbReference>
<dbReference type="GO" id="GO:0005524">
    <property type="term" value="F:ATP binding"/>
    <property type="evidence" value="ECO:0007669"/>
    <property type="project" value="UniProtKB-KW"/>
</dbReference>
<comment type="caution">
    <text evidence="7">The sequence shown here is derived from an EMBL/GenBank/DDBJ whole genome shotgun (WGS) entry which is preliminary data.</text>
</comment>
<evidence type="ECO:0000313" key="8">
    <source>
        <dbReference type="Proteomes" id="UP000674179"/>
    </source>
</evidence>
<dbReference type="InterPro" id="IPR027417">
    <property type="entry name" value="P-loop_NTPase"/>
</dbReference>
<gene>
    <name evidence="7" type="ORF">CUR178_03662</name>
</gene>
<reference evidence="7 8" key="1">
    <citation type="submission" date="2021-02" db="EMBL/GenBank/DDBJ databases">
        <title>Leishmania (Mundinia) enrietti genome sequencing and assembly.</title>
        <authorList>
            <person name="Almutairi H."/>
            <person name="Gatherer D."/>
        </authorList>
    </citation>
    <scope>NUCLEOTIDE SEQUENCE [LARGE SCALE GENOMIC DNA]</scope>
    <source>
        <strain evidence="7">CUR178</strain>
    </source>
</reference>
<feature type="domain" description="OBG-type G" evidence="6">
    <location>
        <begin position="12"/>
        <end position="263"/>
    </location>
</feature>
<dbReference type="InterPro" id="IPR004396">
    <property type="entry name" value="ATPase_YchF/OLA1"/>
</dbReference>
<dbReference type="InterPro" id="IPR012676">
    <property type="entry name" value="TGS-like"/>
</dbReference>
<keyword evidence="2" id="KW-0479">Metal-binding</keyword>
<dbReference type="AlphaFoldDB" id="A0A836G673"/>
<keyword evidence="4" id="KW-0067">ATP-binding</keyword>
<dbReference type="GO" id="GO:0046872">
    <property type="term" value="F:metal ion binding"/>
    <property type="evidence" value="ECO:0007669"/>
    <property type="project" value="UniProtKB-KW"/>
</dbReference>
<keyword evidence="5" id="KW-0460">Magnesium</keyword>
<organism evidence="7 8">
    <name type="scientific">Leishmania enriettii</name>
    <dbReference type="NCBI Taxonomy" id="5663"/>
    <lineage>
        <taxon>Eukaryota</taxon>
        <taxon>Discoba</taxon>
        <taxon>Euglenozoa</taxon>
        <taxon>Kinetoplastea</taxon>
        <taxon>Metakinetoplastina</taxon>
        <taxon>Trypanosomatida</taxon>
        <taxon>Trypanosomatidae</taxon>
        <taxon>Leishmaniinae</taxon>
        <taxon>Leishmania</taxon>
    </lineage>
</organism>
<dbReference type="GO" id="GO:0005737">
    <property type="term" value="C:cytoplasm"/>
    <property type="evidence" value="ECO:0007669"/>
    <property type="project" value="TreeGrafter"/>
</dbReference>
<dbReference type="SUPFAM" id="SSF52540">
    <property type="entry name" value="P-loop containing nucleoside triphosphate hydrolases"/>
    <property type="match status" value="1"/>
</dbReference>
<dbReference type="InterPro" id="IPR031167">
    <property type="entry name" value="G_OBG"/>
</dbReference>
<dbReference type="Pfam" id="PF06071">
    <property type="entry name" value="YchF-GTPase_C"/>
    <property type="match status" value="1"/>
</dbReference>
<dbReference type="Proteomes" id="UP000674179">
    <property type="component" value="Chromosome 27"/>
</dbReference>
<dbReference type="SUPFAM" id="SSF81271">
    <property type="entry name" value="TGS-like"/>
    <property type="match status" value="1"/>
</dbReference>
<dbReference type="FunFam" id="1.10.150.300:FF:000004">
    <property type="entry name" value="Ribosome-binding ATPase YchF"/>
    <property type="match status" value="1"/>
</dbReference>
<dbReference type="PRINTS" id="PR00326">
    <property type="entry name" value="GTP1OBG"/>
</dbReference>
<dbReference type="Gene3D" id="3.40.50.300">
    <property type="entry name" value="P-loop containing nucleotide triphosphate hydrolases"/>
    <property type="match status" value="1"/>
</dbReference>
<evidence type="ECO:0000256" key="5">
    <source>
        <dbReference type="ARBA" id="ARBA00022842"/>
    </source>
</evidence>
<dbReference type="Gene3D" id="1.10.150.300">
    <property type="entry name" value="TGS-like domain"/>
    <property type="match status" value="1"/>
</dbReference>
<dbReference type="GO" id="GO:0016887">
    <property type="term" value="F:ATP hydrolysis activity"/>
    <property type="evidence" value="ECO:0007669"/>
    <property type="project" value="InterPro"/>
</dbReference>
<dbReference type="NCBIfam" id="TIGR00092">
    <property type="entry name" value="redox-regulated ATPase YchF"/>
    <property type="match status" value="1"/>
</dbReference>
<dbReference type="OrthoDB" id="424823at2759"/>